<name>A0ABV6P7R1_9MICC</name>
<reference evidence="1 2" key="1">
    <citation type="submission" date="2024-09" db="EMBL/GenBank/DDBJ databases">
        <authorList>
            <person name="Sun Q."/>
            <person name="Mori K."/>
        </authorList>
    </citation>
    <scope>NUCLEOTIDE SEQUENCE [LARGE SCALE GENOMIC DNA]</scope>
    <source>
        <strain evidence="1 2">NCAIM B.02604</strain>
    </source>
</reference>
<dbReference type="GO" id="GO:0016787">
    <property type="term" value="F:hydrolase activity"/>
    <property type="evidence" value="ECO:0007669"/>
    <property type="project" value="UniProtKB-KW"/>
</dbReference>
<dbReference type="RefSeq" id="WP_377457800.1">
    <property type="nucleotide sequence ID" value="NZ_JBHLUB010000001.1"/>
</dbReference>
<protein>
    <submittedName>
        <fullName evidence="1">Histidine phosphatase family protein</fullName>
        <ecNumber evidence="1">3.1.3.-</ecNumber>
    </submittedName>
</protein>
<dbReference type="InterPro" id="IPR001345">
    <property type="entry name" value="PG/BPGM_mutase_AS"/>
</dbReference>
<dbReference type="InterPro" id="IPR050275">
    <property type="entry name" value="PGM_Phosphatase"/>
</dbReference>
<dbReference type="InterPro" id="IPR013078">
    <property type="entry name" value="His_Pase_superF_clade-1"/>
</dbReference>
<dbReference type="Pfam" id="PF00300">
    <property type="entry name" value="His_Phos_1"/>
    <property type="match status" value="1"/>
</dbReference>
<organism evidence="1 2">
    <name type="scientific">Micrococcoides hystricis</name>
    <dbReference type="NCBI Taxonomy" id="1572761"/>
    <lineage>
        <taxon>Bacteria</taxon>
        <taxon>Bacillati</taxon>
        <taxon>Actinomycetota</taxon>
        <taxon>Actinomycetes</taxon>
        <taxon>Micrococcales</taxon>
        <taxon>Micrococcaceae</taxon>
        <taxon>Micrococcoides</taxon>
    </lineage>
</organism>
<keyword evidence="2" id="KW-1185">Reference proteome</keyword>
<evidence type="ECO:0000313" key="2">
    <source>
        <dbReference type="Proteomes" id="UP001589862"/>
    </source>
</evidence>
<dbReference type="Gene3D" id="3.40.50.1240">
    <property type="entry name" value="Phosphoglycerate mutase-like"/>
    <property type="match status" value="1"/>
</dbReference>
<dbReference type="SMART" id="SM00855">
    <property type="entry name" value="PGAM"/>
    <property type="match status" value="1"/>
</dbReference>
<dbReference type="PANTHER" id="PTHR48100:SF62">
    <property type="entry name" value="GLUCOSYL-3-PHOSPHOGLYCERATE PHOSPHATASE"/>
    <property type="match status" value="1"/>
</dbReference>
<proteinExistence type="predicted"/>
<dbReference type="InterPro" id="IPR029033">
    <property type="entry name" value="His_PPase_superfam"/>
</dbReference>
<dbReference type="EMBL" id="JBHLUB010000001">
    <property type="protein sequence ID" value="MFC0581171.1"/>
    <property type="molecule type" value="Genomic_DNA"/>
</dbReference>
<dbReference type="PANTHER" id="PTHR48100">
    <property type="entry name" value="BROAD-SPECIFICITY PHOSPHATASE YOR283W-RELATED"/>
    <property type="match status" value="1"/>
</dbReference>
<evidence type="ECO:0000313" key="1">
    <source>
        <dbReference type="EMBL" id="MFC0581171.1"/>
    </source>
</evidence>
<sequence length="209" mass="23326">MSASTIYLLRHGQTDWNAEQRFQGSTDIPLNDIGRAQAHAVAPYMANLNPDCIVASPLQRAHHTALAVAERLDMQVNLDDRLRETEGGNWEGLTFAELYEKFPNEFSAWRSGVYGSKTASGESRVQLAERFTQAVEEARALTPRDGTLLVVAHGAAIRAAVPNLLGLPEEYWSVIGGLQNCHYHRLEWNSDRVGWRLAEMNVNPANMRI</sequence>
<dbReference type="SUPFAM" id="SSF53254">
    <property type="entry name" value="Phosphoglycerate mutase-like"/>
    <property type="match status" value="1"/>
</dbReference>
<keyword evidence="1" id="KW-0378">Hydrolase</keyword>
<dbReference type="PROSITE" id="PS00175">
    <property type="entry name" value="PG_MUTASE"/>
    <property type="match status" value="1"/>
</dbReference>
<dbReference type="CDD" id="cd07067">
    <property type="entry name" value="HP_PGM_like"/>
    <property type="match status" value="1"/>
</dbReference>
<gene>
    <name evidence="1" type="ORF">ACFFFR_02040</name>
</gene>
<comment type="caution">
    <text evidence="1">The sequence shown here is derived from an EMBL/GenBank/DDBJ whole genome shotgun (WGS) entry which is preliminary data.</text>
</comment>
<dbReference type="Proteomes" id="UP001589862">
    <property type="component" value="Unassembled WGS sequence"/>
</dbReference>
<accession>A0ABV6P7R1</accession>
<dbReference type="EC" id="3.1.3.-" evidence="1"/>